<dbReference type="InterPro" id="IPR000195">
    <property type="entry name" value="Rab-GAP-TBC_dom"/>
</dbReference>
<feature type="compositionally biased region" description="Low complexity" evidence="1">
    <location>
        <begin position="17"/>
        <end position="26"/>
    </location>
</feature>
<dbReference type="KEGG" id="beq:BEWA_006030"/>
<gene>
    <name evidence="3" type="ORF">BEWA_006030</name>
</gene>
<dbReference type="PROSITE" id="PS50086">
    <property type="entry name" value="TBC_RABGAP"/>
    <property type="match status" value="1"/>
</dbReference>
<dbReference type="VEuPathDB" id="PiroplasmaDB:BEWA_006030"/>
<feature type="domain" description="Rab-GAP TBC" evidence="2">
    <location>
        <begin position="59"/>
        <end position="285"/>
    </location>
</feature>
<organism evidence="3 4">
    <name type="scientific">Theileria equi strain WA</name>
    <dbReference type="NCBI Taxonomy" id="1537102"/>
    <lineage>
        <taxon>Eukaryota</taxon>
        <taxon>Sar</taxon>
        <taxon>Alveolata</taxon>
        <taxon>Apicomplexa</taxon>
        <taxon>Aconoidasida</taxon>
        <taxon>Piroplasmida</taxon>
        <taxon>Theileriidae</taxon>
        <taxon>Theileria</taxon>
    </lineage>
</organism>
<dbReference type="OrthoDB" id="26371at2759"/>
<dbReference type="InterPro" id="IPR035969">
    <property type="entry name" value="Rab-GAP_TBC_sf"/>
</dbReference>
<name>L0B231_THEEQ</name>
<dbReference type="Gene3D" id="1.10.8.270">
    <property type="entry name" value="putative rabgap domain of human tbc1 domain family member 14 like domains"/>
    <property type="match status" value="1"/>
</dbReference>
<dbReference type="GO" id="GO:0005096">
    <property type="term" value="F:GTPase activator activity"/>
    <property type="evidence" value="ECO:0007669"/>
    <property type="project" value="TreeGrafter"/>
</dbReference>
<dbReference type="RefSeq" id="XP_004830860.1">
    <property type="nucleotide sequence ID" value="XM_004830803.1"/>
</dbReference>
<dbReference type="eggNOG" id="KOG1092">
    <property type="taxonomic scope" value="Eukaryota"/>
</dbReference>
<evidence type="ECO:0000313" key="4">
    <source>
        <dbReference type="Proteomes" id="UP000031512"/>
    </source>
</evidence>
<accession>L0B231</accession>
<dbReference type="PANTHER" id="PTHR22957">
    <property type="entry name" value="TBC1 DOMAIN FAMILY MEMBER GTPASE-ACTIVATING PROTEIN"/>
    <property type="match status" value="1"/>
</dbReference>
<dbReference type="Proteomes" id="UP000031512">
    <property type="component" value="Chromosome 3"/>
</dbReference>
<dbReference type="Pfam" id="PF00566">
    <property type="entry name" value="RabGAP-TBC"/>
    <property type="match status" value="1"/>
</dbReference>
<dbReference type="PANTHER" id="PTHR22957:SF26">
    <property type="entry name" value="LD44506P"/>
    <property type="match status" value="1"/>
</dbReference>
<reference evidence="3 4" key="1">
    <citation type="journal article" date="2012" name="BMC Genomics">
        <title>Comparative genomic analysis and phylogenetic position of Theileria equi.</title>
        <authorList>
            <person name="Kappmeyer L.S."/>
            <person name="Thiagarajan M."/>
            <person name="Herndon D.R."/>
            <person name="Ramsay J.D."/>
            <person name="Caler E."/>
            <person name="Djikeng A."/>
            <person name="Gillespie J.J."/>
            <person name="Lau A.O."/>
            <person name="Roalson E.H."/>
            <person name="Silva J.C."/>
            <person name="Silva M.G."/>
            <person name="Suarez C.E."/>
            <person name="Ueti M.W."/>
            <person name="Nene V.M."/>
            <person name="Mealey R.H."/>
            <person name="Knowles D.P."/>
            <person name="Brayton K.A."/>
        </authorList>
    </citation>
    <scope>NUCLEOTIDE SEQUENCE [LARGE SCALE GENOMIC DNA]</scope>
    <source>
        <strain evidence="3 4">WA</strain>
    </source>
</reference>
<dbReference type="GeneID" id="15806498"/>
<dbReference type="AlphaFoldDB" id="L0B231"/>
<evidence type="ECO:0000313" key="3">
    <source>
        <dbReference type="EMBL" id="AFZ81194.1"/>
    </source>
</evidence>
<dbReference type="Gene3D" id="1.10.10.750">
    <property type="entry name" value="Ypt/Rab-GAP domain of gyp1p, domain 1"/>
    <property type="match status" value="1"/>
</dbReference>
<dbReference type="SUPFAM" id="SSF47923">
    <property type="entry name" value="Ypt/Rab-GAP domain of gyp1p"/>
    <property type="match status" value="2"/>
</dbReference>
<dbReference type="SMART" id="SM00164">
    <property type="entry name" value="TBC"/>
    <property type="match status" value="1"/>
</dbReference>
<dbReference type="STRING" id="1537102.L0B231"/>
<evidence type="ECO:0000256" key="1">
    <source>
        <dbReference type="SAM" id="MobiDB-lite"/>
    </source>
</evidence>
<protein>
    <recommendedName>
        <fullName evidence="2">Rab-GAP TBC domain-containing protein</fullName>
    </recommendedName>
</protein>
<dbReference type="FunFam" id="1.10.8.270:FF:000028">
    <property type="entry name" value="TBC domain containing protein"/>
    <property type="match status" value="1"/>
</dbReference>
<keyword evidence="4" id="KW-1185">Reference proteome</keyword>
<evidence type="ECO:0000259" key="2">
    <source>
        <dbReference type="PROSITE" id="PS50086"/>
    </source>
</evidence>
<dbReference type="EMBL" id="CP001670">
    <property type="protein sequence ID" value="AFZ81194.1"/>
    <property type="molecule type" value="Genomic_DNA"/>
</dbReference>
<sequence length="340" mass="39216">MAQGFADEGGFSASPASHTSGKSTHSGSEKIKRLGTALAAQVIDIEELRSLLWLGVPDDSPLCYRADAWRLVLGYLPLNTSTRELVIDKKRKHYLETCKNHYMKGTFSETELSLLKQIRVDIPRTSPSLKIFKDSRIQALMERILFLWSVRNPASGYVQGINDLLTIFIISFIRPHVDKFTLEIEDICTLSDKTLEDIEADSFFCLSKILSQLQDNYTEHQPGVYKSLRRIGDLVKRIDVDLYNHFEEINIDFMQFPFRWMNCMLIRELPMDCSIRLWDTYIAEINNGIVPFHEYVSVAFLSVWSDKLKLMDYQHTLLFVQQLPTQDWVSDDIDCIISKA</sequence>
<proteinExistence type="predicted"/>
<feature type="region of interest" description="Disordered" evidence="1">
    <location>
        <begin position="1"/>
        <end position="27"/>
    </location>
</feature>
<dbReference type="Gene3D" id="1.10.472.80">
    <property type="entry name" value="Ypt/Rab-GAP domain of gyp1p, domain 3"/>
    <property type="match status" value="1"/>
</dbReference>